<protein>
    <submittedName>
        <fullName evidence="1">Uncharacterized protein</fullName>
    </submittedName>
</protein>
<evidence type="ECO:0000313" key="2">
    <source>
        <dbReference type="Proteomes" id="UP001345963"/>
    </source>
</evidence>
<name>A0ABU7B2F9_9TELE</name>
<dbReference type="Proteomes" id="UP001345963">
    <property type="component" value="Unassembled WGS sequence"/>
</dbReference>
<comment type="caution">
    <text evidence="1">The sequence shown here is derived from an EMBL/GenBank/DDBJ whole genome shotgun (WGS) entry which is preliminary data.</text>
</comment>
<gene>
    <name evidence="1" type="ORF">ATANTOWER_015715</name>
</gene>
<sequence length="163" mass="17338">MNGFWCKMCKTMLAQKRLPESLQGQLVVLLHGLTKLLPDPSFCLCHSPGCSTLCLTVPVSRLRSPTRQPQSMGLLLWLDSIPYCRCPPPGLGIAIATGTAEPPATATGSSIGNKCGEHSPLGLYVSNLPRNLVKALPEVGVEYIPGQGRSQQTLTMSLGIPSA</sequence>
<evidence type="ECO:0000313" key="1">
    <source>
        <dbReference type="EMBL" id="MED6244548.1"/>
    </source>
</evidence>
<accession>A0ABU7B2F9</accession>
<reference evidence="1 2" key="1">
    <citation type="submission" date="2021-07" db="EMBL/GenBank/DDBJ databases">
        <authorList>
            <person name="Palmer J.M."/>
        </authorList>
    </citation>
    <scope>NUCLEOTIDE SEQUENCE [LARGE SCALE GENOMIC DNA]</scope>
    <source>
        <strain evidence="1 2">AT_MEX2019</strain>
        <tissue evidence="1">Muscle</tissue>
    </source>
</reference>
<proteinExistence type="predicted"/>
<keyword evidence="2" id="KW-1185">Reference proteome</keyword>
<dbReference type="EMBL" id="JAHUTI010039664">
    <property type="protein sequence ID" value="MED6244548.1"/>
    <property type="molecule type" value="Genomic_DNA"/>
</dbReference>
<organism evidence="1 2">
    <name type="scientific">Ataeniobius toweri</name>
    <dbReference type="NCBI Taxonomy" id="208326"/>
    <lineage>
        <taxon>Eukaryota</taxon>
        <taxon>Metazoa</taxon>
        <taxon>Chordata</taxon>
        <taxon>Craniata</taxon>
        <taxon>Vertebrata</taxon>
        <taxon>Euteleostomi</taxon>
        <taxon>Actinopterygii</taxon>
        <taxon>Neopterygii</taxon>
        <taxon>Teleostei</taxon>
        <taxon>Neoteleostei</taxon>
        <taxon>Acanthomorphata</taxon>
        <taxon>Ovalentaria</taxon>
        <taxon>Atherinomorphae</taxon>
        <taxon>Cyprinodontiformes</taxon>
        <taxon>Goodeidae</taxon>
        <taxon>Ataeniobius</taxon>
    </lineage>
</organism>